<feature type="non-terminal residue" evidence="1">
    <location>
        <position position="1"/>
    </location>
</feature>
<organism evidence="1 2">
    <name type="scientific">Halorubrum tibetense</name>
    <dbReference type="NCBI Taxonomy" id="175631"/>
    <lineage>
        <taxon>Archaea</taxon>
        <taxon>Methanobacteriati</taxon>
        <taxon>Methanobacteriota</taxon>
        <taxon>Stenosarchaea group</taxon>
        <taxon>Halobacteria</taxon>
        <taxon>Halobacteriales</taxon>
        <taxon>Haloferacaceae</taxon>
        <taxon>Halorubrum</taxon>
    </lineage>
</organism>
<evidence type="ECO:0000313" key="2">
    <source>
        <dbReference type="Proteomes" id="UP001596442"/>
    </source>
</evidence>
<comment type="caution">
    <text evidence="1">The sequence shown here is derived from an EMBL/GenBank/DDBJ whole genome shotgun (WGS) entry which is preliminary data.</text>
</comment>
<reference evidence="1 2" key="1">
    <citation type="journal article" date="2019" name="Int. J. Syst. Evol. Microbiol.">
        <title>The Global Catalogue of Microorganisms (GCM) 10K type strain sequencing project: providing services to taxonomists for standard genome sequencing and annotation.</title>
        <authorList>
            <consortium name="The Broad Institute Genomics Platform"/>
            <consortium name="The Broad Institute Genome Sequencing Center for Infectious Disease"/>
            <person name="Wu L."/>
            <person name="Ma J."/>
        </authorList>
    </citation>
    <scope>NUCLEOTIDE SEQUENCE [LARGE SCALE GENOMIC DNA]</scope>
    <source>
        <strain evidence="1 2">CGMCC 1.3239</strain>
    </source>
</reference>
<dbReference type="AlphaFoldDB" id="A0ABD5SIJ2"/>
<name>A0ABD5SIJ2_9EURY</name>
<protein>
    <submittedName>
        <fullName evidence="1">Uncharacterized protein</fullName>
    </submittedName>
</protein>
<dbReference type="Proteomes" id="UP001596442">
    <property type="component" value="Unassembled WGS sequence"/>
</dbReference>
<gene>
    <name evidence="1" type="ORF">ACFQEU_17690</name>
</gene>
<evidence type="ECO:0000313" key="1">
    <source>
        <dbReference type="EMBL" id="MFC6755284.1"/>
    </source>
</evidence>
<sequence>MYLLKTTPIWRQPPLGELPDELQQLNNALSVSRHYGVNTQSKVILVNQHKQIVLGKPVKPDLTREEFEQLFEEIQKTLTTETSQSP</sequence>
<proteinExistence type="predicted"/>
<accession>A0ABD5SIJ2</accession>
<dbReference type="RefSeq" id="WP_379784277.1">
    <property type="nucleotide sequence ID" value="NZ_JBHSWW010000675.1"/>
</dbReference>
<dbReference type="EMBL" id="JBHSWW010000675">
    <property type="protein sequence ID" value="MFC6755284.1"/>
    <property type="molecule type" value="Genomic_DNA"/>
</dbReference>
<keyword evidence="2" id="KW-1185">Reference proteome</keyword>